<evidence type="ECO:0000256" key="7">
    <source>
        <dbReference type="SAM" id="MobiDB-lite"/>
    </source>
</evidence>
<feature type="domain" description="Rap-GAP" evidence="8">
    <location>
        <begin position="808"/>
        <end position="1026"/>
    </location>
</feature>
<dbReference type="CDD" id="cd08368">
    <property type="entry name" value="LIM"/>
    <property type="match status" value="1"/>
</dbReference>
<feature type="region of interest" description="Disordered" evidence="7">
    <location>
        <begin position="1207"/>
        <end position="1239"/>
    </location>
</feature>
<feature type="compositionally biased region" description="Basic and acidic residues" evidence="7">
    <location>
        <begin position="1226"/>
        <end position="1239"/>
    </location>
</feature>
<dbReference type="GO" id="GO:0046872">
    <property type="term" value="F:metal ion binding"/>
    <property type="evidence" value="ECO:0007669"/>
    <property type="project" value="UniProtKB-KW"/>
</dbReference>
<keyword evidence="1" id="KW-0343">GTPase activation</keyword>
<dbReference type="GO" id="GO:0051056">
    <property type="term" value="P:regulation of small GTPase mediated signal transduction"/>
    <property type="evidence" value="ECO:0007669"/>
    <property type="project" value="InterPro"/>
</dbReference>
<keyword evidence="6" id="KW-0175">Coiled coil</keyword>
<keyword evidence="3" id="KW-0479">Metal-binding</keyword>
<feature type="region of interest" description="Disordered" evidence="7">
    <location>
        <begin position="66"/>
        <end position="97"/>
    </location>
</feature>
<feature type="compositionally biased region" description="Polar residues" evidence="7">
    <location>
        <begin position="1155"/>
        <end position="1168"/>
    </location>
</feature>
<proteinExistence type="predicted"/>
<dbReference type="GO" id="GO:0005737">
    <property type="term" value="C:cytoplasm"/>
    <property type="evidence" value="ECO:0007669"/>
    <property type="project" value="TreeGrafter"/>
</dbReference>
<feature type="compositionally biased region" description="Polar residues" evidence="7">
    <location>
        <begin position="343"/>
        <end position="358"/>
    </location>
</feature>
<dbReference type="InterPro" id="IPR000331">
    <property type="entry name" value="Rap/Ran_GAP_dom"/>
</dbReference>
<dbReference type="SUPFAM" id="SSF54695">
    <property type="entry name" value="POZ domain"/>
    <property type="match status" value="1"/>
</dbReference>
<evidence type="ECO:0000256" key="2">
    <source>
        <dbReference type="ARBA" id="ARBA00022553"/>
    </source>
</evidence>
<dbReference type="Pfam" id="PF00651">
    <property type="entry name" value="BTB"/>
    <property type="match status" value="1"/>
</dbReference>
<dbReference type="Pfam" id="PF02145">
    <property type="entry name" value="Rap_GAP"/>
    <property type="match status" value="1"/>
</dbReference>
<evidence type="ECO:0000256" key="5">
    <source>
        <dbReference type="ARBA" id="ARBA00023038"/>
    </source>
</evidence>
<evidence type="ECO:0000256" key="3">
    <source>
        <dbReference type="ARBA" id="ARBA00022723"/>
    </source>
</evidence>
<dbReference type="PANTHER" id="PTHR15711:SF25">
    <property type="entry name" value="RADISH, ISOFORM I"/>
    <property type="match status" value="1"/>
</dbReference>
<dbReference type="InterPro" id="IPR000210">
    <property type="entry name" value="BTB/POZ_dom"/>
</dbReference>
<feature type="compositionally biased region" description="Basic and acidic residues" evidence="7">
    <location>
        <begin position="390"/>
        <end position="410"/>
    </location>
</feature>
<dbReference type="SMART" id="SM00132">
    <property type="entry name" value="LIM"/>
    <property type="match status" value="1"/>
</dbReference>
<dbReference type="SMART" id="SM00225">
    <property type="entry name" value="BTB"/>
    <property type="match status" value="1"/>
</dbReference>
<name>A0A1J1IE68_9DIPT</name>
<dbReference type="Gene3D" id="1.25.40.420">
    <property type="match status" value="1"/>
</dbReference>
<keyword evidence="2" id="KW-0597">Phosphoprotein</keyword>
<evidence type="ECO:0000259" key="8">
    <source>
        <dbReference type="PROSITE" id="PS50085"/>
    </source>
</evidence>
<dbReference type="InterPro" id="IPR001781">
    <property type="entry name" value="Znf_LIM"/>
</dbReference>
<keyword evidence="5" id="KW-0440">LIM domain</keyword>
<dbReference type="Gene3D" id="6.10.140.210">
    <property type="match status" value="1"/>
</dbReference>
<dbReference type="PROSITE" id="PS50085">
    <property type="entry name" value="RAPGAP"/>
    <property type="match status" value="1"/>
</dbReference>
<keyword evidence="4" id="KW-0862">Zinc</keyword>
<feature type="compositionally biased region" description="Low complexity" evidence="7">
    <location>
        <begin position="419"/>
        <end position="443"/>
    </location>
</feature>
<dbReference type="InterPro" id="IPR050989">
    <property type="entry name" value="Rap1_Ran_GAP"/>
</dbReference>
<dbReference type="Gene3D" id="3.30.710.10">
    <property type="entry name" value="Potassium Channel Kv1.1, Chain A"/>
    <property type="match status" value="1"/>
</dbReference>
<dbReference type="STRING" id="568069.A0A1J1IE68"/>
<feature type="compositionally biased region" description="Basic and acidic residues" evidence="7">
    <location>
        <begin position="308"/>
        <end position="317"/>
    </location>
</feature>
<dbReference type="Gene3D" id="2.10.110.10">
    <property type="entry name" value="Cysteine Rich Protein"/>
    <property type="match status" value="1"/>
</dbReference>
<dbReference type="EMBL" id="CVRI01000047">
    <property type="protein sequence ID" value="CRK98549.1"/>
    <property type="molecule type" value="Genomic_DNA"/>
</dbReference>
<sequence length="1500" mass="171274">MWQKIQTKIERNLQIKQVDSCRTMTAICFVCNLPIMSHQVGLVWSGGNGWDDLMREQECESTIRQRLGGRRDSAAQISGQSPPSTSPPPTNRNRRRSSLAQLTDILREWSGTGTKRNQKPPLNRRETLADLARSLPWHRISNDQYTSQGHAPPLRKRRESSADSGIKSMRSRRDSHTSELAKIWNRKDAMNEKENQEIPNVSVLADTSTTRNGSRRGSGDSSYRGSRRDSTQISGSALPKVIGVQRKRRDSLAAPEIPNFRQEQRPSTSSADSGPLYPQQIDSSCQSIPMPTIIMSSVTPPATSPKFEVPKSGRRDSTTQCNSRMNRRESRLQRQATAYDESCTPSWSRRGSQPQQPALSPEGGPNDVGSLCERQARRDSLSPEINTSKSRRDSRSHLSPDRSHERDGSPRRRSKLRRQSSSAARTPRSPESSSCCSSRDPSPGRLPNQPIECTPRPQAIRRQSSTTEEILIARGFRRQSTTEEMIRCRNFRRQSSQSDDVCQRYRGRRDSCAQIIDGTIGTMTEPSPLYDNNHYHEECLRCNSCAINLTGVNQKRARRFKNQILCDLHFADVALMECSDFMQQLRSFKPQSLGSIVARRKSSTTLIFPLPPQACSDEFCEEYPHALIPTPGYWIECSRQKIAQINQHTIWDDSESDHDEPRPGCSGDGQHERNYGDLYEDDEDSDYVPRKKTTIEEQWEQQQSFELTSVEQETYEKYFYGSEHWNYFTNDEDLGPVILSIKQETLNGRDQFRILVRAISYTVHGLIPASCVFADRYNREEVVRSLGKEVNLNPPLTLGQLPDTPEELLKLDQVFIKSELKVGVIYVKEGQFSEEQILDNNENSPMFEEFLQLLGDKMRLRGFDKYKGGLDTVHDLTGLYSVYTNWRNIEIMFHVSTQLPYERHDPQKLQRKRHIGNDIVCVVFLEADNTAFSPACIKSHFLHTFILVRVSARIKRKPTRYEVSVVTRDEVSAYKPFLWEQSVFEKGPMFREWLLTKIVNGERASYSAPKFARMQERTRSQMLEDIVANLANHAETGQIPKPYRRGSWRPIGHMRPSSPLLDSVRDQFEDYDQLAKDFTRVFLNLEPSCLQNAHLFDVVFLVGQSKQKARFIGVRAILGVRSRVFQEMLYGIQTGFGSPQVPVAELLARPAPTLLSPQNHRPKSSNFLQVPDIESRPKSVPSSPMVKRAFSRLGTITAGWGRSIRSKQQSQLNADDKKKWASSQDCSDKDGKDRASKDKSNALAAVPRLSVCADAQKVDRAKLAQTEFTIIEFDPDTFRVLLDYLHTGSCPLTCQTIPGLICAAEHYDLPELLQACFHHAKQFLRIDIICSMLVSLENYYWRYTSASELVNMILAFVETRAYALFQTADFLSLSESMVQMIMCRNLEIPEVRKFEAMLAWAKHKVKSKVSAKPDAKVEFRCIMERLARDLKLHRISPQELIKIVLPSKAIKNERILETLMYQANSGMYRIQDSYLEACQERLQKQDSRYSEFGESFDCGL</sequence>
<evidence type="ECO:0000313" key="10">
    <source>
        <dbReference type="Proteomes" id="UP000183832"/>
    </source>
</evidence>
<feature type="region of interest" description="Disordered" evidence="7">
    <location>
        <begin position="650"/>
        <end position="687"/>
    </location>
</feature>
<organism evidence="9 10">
    <name type="scientific">Clunio marinus</name>
    <dbReference type="NCBI Taxonomy" id="568069"/>
    <lineage>
        <taxon>Eukaryota</taxon>
        <taxon>Metazoa</taxon>
        <taxon>Ecdysozoa</taxon>
        <taxon>Arthropoda</taxon>
        <taxon>Hexapoda</taxon>
        <taxon>Insecta</taxon>
        <taxon>Pterygota</taxon>
        <taxon>Neoptera</taxon>
        <taxon>Endopterygota</taxon>
        <taxon>Diptera</taxon>
        <taxon>Nematocera</taxon>
        <taxon>Chironomoidea</taxon>
        <taxon>Chironomidae</taxon>
        <taxon>Clunio</taxon>
    </lineage>
</organism>
<accession>A0A1J1IE68</accession>
<dbReference type="SUPFAM" id="SSF111347">
    <property type="entry name" value="Rap/Ran-GAP"/>
    <property type="match status" value="1"/>
</dbReference>
<dbReference type="FunFam" id="3.40.50.11210:FF:000002">
    <property type="entry name" value="Signal-induced proliferation-associated 1-like protein 1"/>
    <property type="match status" value="1"/>
</dbReference>
<dbReference type="OrthoDB" id="2499658at2759"/>
<keyword evidence="10" id="KW-1185">Reference proteome</keyword>
<dbReference type="PANTHER" id="PTHR15711">
    <property type="entry name" value="RAP GTPASE-ACTIVATING PROTEIN"/>
    <property type="match status" value="1"/>
</dbReference>
<feature type="region of interest" description="Disordered" evidence="7">
    <location>
        <begin position="1154"/>
        <end position="1184"/>
    </location>
</feature>
<dbReference type="Proteomes" id="UP000183832">
    <property type="component" value="Unassembled WGS sequence"/>
</dbReference>
<dbReference type="GO" id="GO:0005096">
    <property type="term" value="F:GTPase activator activity"/>
    <property type="evidence" value="ECO:0007669"/>
    <property type="project" value="UniProtKB-KW"/>
</dbReference>
<dbReference type="InterPro" id="IPR011333">
    <property type="entry name" value="SKP1/BTB/POZ_sf"/>
</dbReference>
<evidence type="ECO:0000256" key="1">
    <source>
        <dbReference type="ARBA" id="ARBA00022468"/>
    </source>
</evidence>
<gene>
    <name evidence="9" type="ORF">CLUMA_CG011900</name>
</gene>
<evidence type="ECO:0000256" key="4">
    <source>
        <dbReference type="ARBA" id="ARBA00022833"/>
    </source>
</evidence>
<dbReference type="Gene3D" id="3.40.50.11210">
    <property type="entry name" value="Rap/Ran-GAP"/>
    <property type="match status" value="1"/>
</dbReference>
<protein>
    <submittedName>
        <fullName evidence="9">CLUMA_CG011900, isoform A</fullName>
    </submittedName>
</protein>
<evidence type="ECO:0000256" key="6">
    <source>
        <dbReference type="ARBA" id="ARBA00023054"/>
    </source>
</evidence>
<feature type="region of interest" description="Disordered" evidence="7">
    <location>
        <begin position="139"/>
        <end position="467"/>
    </location>
</feature>
<dbReference type="InterPro" id="IPR035974">
    <property type="entry name" value="Rap/Ran-GAP_sf"/>
</dbReference>
<evidence type="ECO:0000313" key="9">
    <source>
        <dbReference type="EMBL" id="CRK98549.1"/>
    </source>
</evidence>
<feature type="compositionally biased region" description="Basic and acidic residues" evidence="7">
    <location>
        <begin position="171"/>
        <end position="196"/>
    </location>
</feature>
<dbReference type="Pfam" id="PF21022">
    <property type="entry name" value="Rap-GAP_dimer"/>
    <property type="match status" value="1"/>
</dbReference>
<reference evidence="9 10" key="1">
    <citation type="submission" date="2015-04" db="EMBL/GenBank/DDBJ databases">
        <authorList>
            <person name="Syromyatnikov M.Y."/>
            <person name="Popov V.N."/>
        </authorList>
    </citation>
    <scope>NUCLEOTIDE SEQUENCE [LARGE SCALE GENOMIC DNA]</scope>
</reference>
<feature type="compositionally biased region" description="Polar residues" evidence="7">
    <location>
        <begin position="280"/>
        <end position="301"/>
    </location>
</feature>